<keyword evidence="3" id="KW-0238">DNA-binding</keyword>
<name>A0A7V2T2N3_LEUMU</name>
<dbReference type="AlphaFoldDB" id="A0A7V2T2N3"/>
<organism evidence="3">
    <name type="scientific">Leucothrix mucor</name>
    <dbReference type="NCBI Taxonomy" id="45248"/>
    <lineage>
        <taxon>Bacteria</taxon>
        <taxon>Pseudomonadati</taxon>
        <taxon>Pseudomonadota</taxon>
        <taxon>Gammaproteobacteria</taxon>
        <taxon>Thiotrichales</taxon>
        <taxon>Thiotrichaceae</taxon>
        <taxon>Leucothrix</taxon>
    </lineage>
</organism>
<sequence length="357" mass="41481">MIDETEIIAEIKKELSGLLNNSTIKTPEKARVIAGQLLRGGIQPTWRLIREILGTGSATTLQKAVNQYWNELGGYLDKLEKRSELPEKLVMEFNKVWDGALELAEKEAKNQLKQEFEKAEQVKTEINKTNESLVAKLKEENTLKIEAELRLQQLKTVRDTQQEELNQYKKSQQILQTTIEDNKKEFSNSLENQQKNDAEKYTQLQQTYHVLKQSLEQTNQQLVANKAQQELSEKKNQQTIMELKQDKQRELDRQAKQYDSMLKHYSNEIGQLKVKLETTEKQQDKDRKKLQALHEKNLVVMTELQANVATLVQSNKQLEKKNRDKTLQIKTQHTELQQLNKGYAVLEARLEVLNTGK</sequence>
<evidence type="ECO:0000313" key="3">
    <source>
        <dbReference type="EMBL" id="HFC92263.1"/>
    </source>
</evidence>
<gene>
    <name evidence="3" type="ORF">ENJ51_05555</name>
</gene>
<dbReference type="Pfam" id="PF11740">
    <property type="entry name" value="KfrA_N"/>
    <property type="match status" value="1"/>
</dbReference>
<comment type="caution">
    <text evidence="3">The sequence shown here is derived from an EMBL/GenBank/DDBJ whole genome shotgun (WGS) entry which is preliminary data.</text>
</comment>
<keyword evidence="1" id="KW-0175">Coiled coil</keyword>
<dbReference type="Proteomes" id="UP000885750">
    <property type="component" value="Unassembled WGS sequence"/>
</dbReference>
<proteinExistence type="predicted"/>
<dbReference type="GO" id="GO:0003677">
    <property type="term" value="F:DNA binding"/>
    <property type="evidence" value="ECO:0007669"/>
    <property type="project" value="UniProtKB-KW"/>
</dbReference>
<feature type="coiled-coil region" evidence="1">
    <location>
        <begin position="201"/>
        <end position="321"/>
    </location>
</feature>
<accession>A0A7V2T2N3</accession>
<evidence type="ECO:0000259" key="2">
    <source>
        <dbReference type="Pfam" id="PF11740"/>
    </source>
</evidence>
<dbReference type="InterPro" id="IPR021104">
    <property type="entry name" value="KfrA_DNA-bd_N"/>
</dbReference>
<feature type="coiled-coil region" evidence="1">
    <location>
        <begin position="105"/>
        <end position="171"/>
    </location>
</feature>
<reference evidence="3" key="1">
    <citation type="journal article" date="2020" name="mSystems">
        <title>Genome- and Community-Level Interaction Insights into Carbon Utilization and Element Cycling Functions of Hydrothermarchaeota in Hydrothermal Sediment.</title>
        <authorList>
            <person name="Zhou Z."/>
            <person name="Liu Y."/>
            <person name="Xu W."/>
            <person name="Pan J."/>
            <person name="Luo Z.H."/>
            <person name="Li M."/>
        </authorList>
    </citation>
    <scope>NUCLEOTIDE SEQUENCE [LARGE SCALE GENOMIC DNA]</scope>
    <source>
        <strain evidence="3">HyVt-493</strain>
    </source>
</reference>
<dbReference type="EMBL" id="DRMS01000212">
    <property type="protein sequence ID" value="HFC92263.1"/>
    <property type="molecule type" value="Genomic_DNA"/>
</dbReference>
<feature type="domain" description="KfrA N-terminal DNA-binding" evidence="2">
    <location>
        <begin position="27"/>
        <end position="135"/>
    </location>
</feature>
<evidence type="ECO:0000256" key="1">
    <source>
        <dbReference type="SAM" id="Coils"/>
    </source>
</evidence>
<protein>
    <submittedName>
        <fullName evidence="3">DNA-binding protein</fullName>
    </submittedName>
</protein>